<reference evidence="1" key="1">
    <citation type="submission" date="2014-09" db="EMBL/GenBank/DDBJ databases">
        <authorList>
            <person name="Magalhaes I.L.F."/>
            <person name="Oliveira U."/>
            <person name="Santos F.R."/>
            <person name="Vidigal T.H.D.A."/>
            <person name="Brescovit A.D."/>
            <person name="Santos A.J."/>
        </authorList>
    </citation>
    <scope>NUCLEOTIDE SEQUENCE</scope>
    <source>
        <tissue evidence="1">Shoot tissue taken approximately 20 cm above the soil surface</tissue>
    </source>
</reference>
<proteinExistence type="predicted"/>
<evidence type="ECO:0000313" key="1">
    <source>
        <dbReference type="EMBL" id="JAE29161.1"/>
    </source>
</evidence>
<organism evidence="1">
    <name type="scientific">Arundo donax</name>
    <name type="common">Giant reed</name>
    <name type="synonym">Donax arundinaceus</name>
    <dbReference type="NCBI Taxonomy" id="35708"/>
    <lineage>
        <taxon>Eukaryota</taxon>
        <taxon>Viridiplantae</taxon>
        <taxon>Streptophyta</taxon>
        <taxon>Embryophyta</taxon>
        <taxon>Tracheophyta</taxon>
        <taxon>Spermatophyta</taxon>
        <taxon>Magnoliopsida</taxon>
        <taxon>Liliopsida</taxon>
        <taxon>Poales</taxon>
        <taxon>Poaceae</taxon>
        <taxon>PACMAD clade</taxon>
        <taxon>Arundinoideae</taxon>
        <taxon>Arundineae</taxon>
        <taxon>Arundo</taxon>
    </lineage>
</organism>
<dbReference type="EMBL" id="GBRH01168735">
    <property type="protein sequence ID" value="JAE29161.1"/>
    <property type="molecule type" value="Transcribed_RNA"/>
</dbReference>
<reference evidence="1" key="2">
    <citation type="journal article" date="2015" name="Data Brief">
        <title>Shoot transcriptome of the giant reed, Arundo donax.</title>
        <authorList>
            <person name="Barrero R.A."/>
            <person name="Guerrero F.D."/>
            <person name="Moolhuijzen P."/>
            <person name="Goolsby J.A."/>
            <person name="Tidwell J."/>
            <person name="Bellgard S.E."/>
            <person name="Bellgard M.I."/>
        </authorList>
    </citation>
    <scope>NUCLEOTIDE SEQUENCE</scope>
    <source>
        <tissue evidence="1">Shoot tissue taken approximately 20 cm above the soil surface</tissue>
    </source>
</reference>
<accession>A0A0A9H2V1</accession>
<name>A0A0A9H2V1_ARUDO</name>
<dbReference type="AlphaFoldDB" id="A0A0A9H2V1"/>
<sequence length="17" mass="2082">MPPAARHGWRSSWMKRK</sequence>
<protein>
    <submittedName>
        <fullName evidence="1">Uncharacterized protein</fullName>
    </submittedName>
</protein>